<keyword evidence="7 8" id="KW-0472">Membrane</keyword>
<keyword evidence="10" id="KW-0328">Glycosyltransferase</keyword>
<dbReference type="PANTHER" id="PTHR12982">
    <property type="entry name" value="PHOSPHATIDYLINOSITOL GLYCAN, CLASS C"/>
    <property type="match status" value="1"/>
</dbReference>
<comment type="similarity">
    <text evidence="3">Belongs to the PIGC family.</text>
</comment>
<dbReference type="Pfam" id="PF06432">
    <property type="entry name" value="GPI2"/>
    <property type="match status" value="1"/>
</dbReference>
<dbReference type="CTD" id="38410"/>
<dbReference type="OMA" id="STSYHAF"/>
<dbReference type="GO" id="GO:0006506">
    <property type="term" value="P:GPI anchor biosynthetic process"/>
    <property type="evidence" value="ECO:0007669"/>
    <property type="project" value="UniProtKB-UniPathway"/>
</dbReference>
<feature type="transmembrane region" description="Helical" evidence="8">
    <location>
        <begin position="158"/>
        <end position="182"/>
    </location>
</feature>
<accession>A0A6J1MA16</accession>
<proteinExistence type="inferred from homology"/>
<dbReference type="UniPathway" id="UPA00196"/>
<organism evidence="9 10">
    <name type="scientific">Drosophila hydei</name>
    <name type="common">Fruit fly</name>
    <dbReference type="NCBI Taxonomy" id="7224"/>
    <lineage>
        <taxon>Eukaryota</taxon>
        <taxon>Metazoa</taxon>
        <taxon>Ecdysozoa</taxon>
        <taxon>Arthropoda</taxon>
        <taxon>Hexapoda</taxon>
        <taxon>Insecta</taxon>
        <taxon>Pterygota</taxon>
        <taxon>Neoptera</taxon>
        <taxon>Endopterygota</taxon>
        <taxon>Diptera</taxon>
        <taxon>Brachycera</taxon>
        <taxon>Muscomorpha</taxon>
        <taxon>Ephydroidea</taxon>
        <taxon>Drosophilidae</taxon>
        <taxon>Drosophila</taxon>
    </lineage>
</organism>
<dbReference type="AlphaFoldDB" id="A0A6J1MA16"/>
<reference evidence="10" key="1">
    <citation type="submission" date="2025-08" db="UniProtKB">
        <authorList>
            <consortium name="RefSeq"/>
        </authorList>
    </citation>
    <scope>IDENTIFICATION</scope>
    <source>
        <strain evidence="10">15085-1641.00</strain>
        <tissue evidence="10">Whole body</tissue>
    </source>
</reference>
<keyword evidence="6 8" id="KW-1133">Transmembrane helix</keyword>
<feature type="transmembrane region" description="Helical" evidence="8">
    <location>
        <begin position="49"/>
        <end position="72"/>
    </location>
</feature>
<gene>
    <name evidence="10" type="primary">LOC111603706</name>
</gene>
<keyword evidence="4" id="KW-0337">GPI-anchor biosynthesis</keyword>
<evidence type="ECO:0000313" key="9">
    <source>
        <dbReference type="Proteomes" id="UP000504633"/>
    </source>
</evidence>
<evidence type="ECO:0000256" key="1">
    <source>
        <dbReference type="ARBA" id="ARBA00004141"/>
    </source>
</evidence>
<dbReference type="OrthoDB" id="196709at2759"/>
<dbReference type="KEGG" id="dhe:111603706"/>
<evidence type="ECO:0000256" key="6">
    <source>
        <dbReference type="ARBA" id="ARBA00022989"/>
    </source>
</evidence>
<evidence type="ECO:0000256" key="3">
    <source>
        <dbReference type="ARBA" id="ARBA00008321"/>
    </source>
</evidence>
<keyword evidence="10" id="KW-0808">Transferase</keyword>
<dbReference type="GO" id="GO:0000506">
    <property type="term" value="C:glycosylphosphatidylinositol-N-acetylglucosaminyltransferase (GPI-GnT) complex"/>
    <property type="evidence" value="ECO:0007669"/>
    <property type="project" value="TreeGrafter"/>
</dbReference>
<dbReference type="InterPro" id="IPR009450">
    <property type="entry name" value="Plno_GlcNAc_GPI2"/>
</dbReference>
<dbReference type="GO" id="GO:0016757">
    <property type="term" value="F:glycosyltransferase activity"/>
    <property type="evidence" value="ECO:0007669"/>
    <property type="project" value="UniProtKB-KW"/>
</dbReference>
<keyword evidence="9" id="KW-1185">Reference proteome</keyword>
<feature type="transmembrane region" description="Helical" evidence="8">
    <location>
        <begin position="189"/>
        <end position="207"/>
    </location>
</feature>
<feature type="transmembrane region" description="Helical" evidence="8">
    <location>
        <begin position="237"/>
        <end position="256"/>
    </location>
</feature>
<feature type="transmembrane region" description="Helical" evidence="8">
    <location>
        <begin position="118"/>
        <end position="138"/>
    </location>
</feature>
<comment type="pathway">
    <text evidence="2">Glycolipid biosynthesis; glycosylphosphatidylinositol-anchor biosynthesis.</text>
</comment>
<name>A0A6J1MA16_DROHY</name>
<evidence type="ECO:0000256" key="7">
    <source>
        <dbReference type="ARBA" id="ARBA00023136"/>
    </source>
</evidence>
<evidence type="ECO:0000256" key="5">
    <source>
        <dbReference type="ARBA" id="ARBA00022692"/>
    </source>
</evidence>
<protein>
    <submittedName>
        <fullName evidence="10">Phosphatidylinositol N-acetylglucosaminyltransferase subunit C</fullName>
    </submittedName>
</protein>
<dbReference type="GeneID" id="111603706"/>
<evidence type="ECO:0000313" key="10">
    <source>
        <dbReference type="RefSeq" id="XP_023177173.1"/>
    </source>
</evidence>
<dbReference type="PIRSF" id="PIRSF016104">
    <property type="entry name" value="GPI2"/>
    <property type="match status" value="1"/>
</dbReference>
<feature type="transmembrane region" description="Helical" evidence="8">
    <location>
        <begin position="78"/>
        <end position="98"/>
    </location>
</feature>
<dbReference type="Proteomes" id="UP000504633">
    <property type="component" value="Unplaced"/>
</dbReference>
<evidence type="ECO:0000256" key="8">
    <source>
        <dbReference type="SAM" id="Phobius"/>
    </source>
</evidence>
<dbReference type="RefSeq" id="XP_023177173.1">
    <property type="nucleotide sequence ID" value="XM_023321405.2"/>
</dbReference>
<evidence type="ECO:0000256" key="2">
    <source>
        <dbReference type="ARBA" id="ARBA00004687"/>
    </source>
</evidence>
<comment type="subcellular location">
    <subcellularLocation>
        <location evidence="1">Membrane</location>
        <topology evidence="1">Multi-pass membrane protein</topology>
    </subcellularLocation>
</comment>
<dbReference type="PANTHER" id="PTHR12982:SF0">
    <property type="entry name" value="PHOSPHATIDYLINOSITOL N-ACETYLGLUCOSAMINYLTRANSFERASE SUBUNIT C"/>
    <property type="match status" value="1"/>
</dbReference>
<sequence>MAKTTHGRRKPWVKNLYSNREYPDNYTDVSFLKDLQTNLHVRLYTFGEAVAGSTVLNNQISCITGFLILYHMMLSDSVGPTSILVPSCIITGLGYLYYRGSSLSMKLLGEDSKTLVTVLLFGYIFSPMLHTLTQAISTDTIYTTTFFVMLFNLMFSDYGLSVAMVSKAISLNAAIFGAICLASRLSTSYHAFVLLVEAAIFFVLYPIITAATWHALCMVPIFCICCTALYHISRPVLCLYACSTLFINFVCPLIFVRQQRYKFNIHGPWDEAIVEENTDKNLDENL</sequence>
<keyword evidence="5 8" id="KW-0812">Transmembrane</keyword>
<evidence type="ECO:0000256" key="4">
    <source>
        <dbReference type="ARBA" id="ARBA00022502"/>
    </source>
</evidence>